<dbReference type="EMBL" id="CVQI01035228">
    <property type="protein sequence ID" value="CRK46038.1"/>
    <property type="molecule type" value="Genomic_DNA"/>
</dbReference>
<organism evidence="3 4">
    <name type="scientific">Verticillium longisporum</name>
    <name type="common">Verticillium dahliae var. longisporum</name>
    <dbReference type="NCBI Taxonomy" id="100787"/>
    <lineage>
        <taxon>Eukaryota</taxon>
        <taxon>Fungi</taxon>
        <taxon>Dikarya</taxon>
        <taxon>Ascomycota</taxon>
        <taxon>Pezizomycotina</taxon>
        <taxon>Sordariomycetes</taxon>
        <taxon>Hypocreomycetidae</taxon>
        <taxon>Glomerellales</taxon>
        <taxon>Plectosphaerellaceae</taxon>
        <taxon>Verticillium</taxon>
    </lineage>
</organism>
<evidence type="ECO:0000256" key="1">
    <source>
        <dbReference type="SAM" id="MobiDB-lite"/>
    </source>
</evidence>
<dbReference type="AlphaFoldDB" id="A0A0G4NI00"/>
<feature type="domain" description="Chromatin assembly factor 1 subunit A dimerization" evidence="2">
    <location>
        <begin position="3"/>
        <end position="35"/>
    </location>
</feature>
<sequence length="88" mass="9964">MPVDYDYDSEAEWVDEPGEDLDLDDEEEEDLDEGDEVAGLIDDSDAVEHTRFAASTLEPQSTGLCWENRERLGPVATTYKHRLEFIVG</sequence>
<evidence type="ECO:0000259" key="2">
    <source>
        <dbReference type="Pfam" id="PF12253"/>
    </source>
</evidence>
<evidence type="ECO:0000313" key="4">
    <source>
        <dbReference type="Proteomes" id="UP000045706"/>
    </source>
</evidence>
<evidence type="ECO:0000313" key="3">
    <source>
        <dbReference type="EMBL" id="CRK46038.1"/>
    </source>
</evidence>
<dbReference type="Proteomes" id="UP000045706">
    <property type="component" value="Unassembled WGS sequence"/>
</dbReference>
<feature type="region of interest" description="Disordered" evidence="1">
    <location>
        <begin position="1"/>
        <end position="30"/>
    </location>
</feature>
<proteinExistence type="predicted"/>
<feature type="non-terminal residue" evidence="3">
    <location>
        <position position="88"/>
    </location>
</feature>
<name>A0A0G4NI00_VERLO</name>
<reference evidence="4" key="1">
    <citation type="submission" date="2015-05" db="EMBL/GenBank/DDBJ databases">
        <authorList>
            <person name="Fogelqvist Johan"/>
        </authorList>
    </citation>
    <scope>NUCLEOTIDE SEQUENCE [LARGE SCALE GENOMIC DNA]</scope>
</reference>
<accession>A0A0G4NI00</accession>
<dbReference type="Pfam" id="PF12253">
    <property type="entry name" value="CAF1A_dimeriz"/>
    <property type="match status" value="1"/>
</dbReference>
<dbReference type="InterPro" id="IPR022043">
    <property type="entry name" value="CAF1A_DD"/>
</dbReference>
<gene>
    <name evidence="3" type="ORF">BN1723_019869</name>
</gene>
<protein>
    <recommendedName>
        <fullName evidence="2">Chromatin assembly factor 1 subunit A dimerization domain-containing protein</fullName>
    </recommendedName>
</protein>